<keyword evidence="5 11" id="KW-0812">Transmembrane</keyword>
<evidence type="ECO:0000256" key="10">
    <source>
        <dbReference type="ARBA" id="ARBA00023237"/>
    </source>
</evidence>
<comment type="similarity">
    <text evidence="11 12">Belongs to the TonB-dependent receptor family.</text>
</comment>
<dbReference type="SUPFAM" id="SSF56935">
    <property type="entry name" value="Porins"/>
    <property type="match status" value="1"/>
</dbReference>
<keyword evidence="13" id="KW-0732">Signal</keyword>
<dbReference type="PANTHER" id="PTHR32552">
    <property type="entry name" value="FERRICHROME IRON RECEPTOR-RELATED"/>
    <property type="match status" value="1"/>
</dbReference>
<evidence type="ECO:0000313" key="17">
    <source>
        <dbReference type="Proteomes" id="UP000515733"/>
    </source>
</evidence>
<keyword evidence="17" id="KW-1185">Reference proteome</keyword>
<keyword evidence="4" id="KW-0410">Iron transport</keyword>
<feature type="chain" id="PRO_5035198457" evidence="13">
    <location>
        <begin position="21"/>
        <end position="732"/>
    </location>
</feature>
<dbReference type="PROSITE" id="PS52016">
    <property type="entry name" value="TONB_DEPENDENT_REC_3"/>
    <property type="match status" value="1"/>
</dbReference>
<evidence type="ECO:0000256" key="5">
    <source>
        <dbReference type="ARBA" id="ARBA00022692"/>
    </source>
</evidence>
<comment type="subcellular location">
    <subcellularLocation>
        <location evidence="1 11">Cell outer membrane</location>
        <topology evidence="1 11">Multi-pass membrane protein</topology>
    </subcellularLocation>
</comment>
<evidence type="ECO:0000256" key="7">
    <source>
        <dbReference type="ARBA" id="ARBA00023065"/>
    </source>
</evidence>
<sequence>MTYKKITSAICLMFGSTVIANSVSAKQQEQLEEIVVTAEKRAESLQKTNISILAMTEEDLEIKGISGITDLSSKVPNLQLTPHPNSAGTALLYIRGIGLTDDQITQDPSVAMYVDGIYVARSQGLASSVADLERVEVLRGPQGTLYGRNATGGAVNFISKAPPPGEWRFKQQISLGNRNRFDARTSVNVPIGDSVAVRIGYLKEKEEGFIRNLGTGVSRYGDKDREAWRIDALWKASSVISVRYTYDESTLNDTPFYAAPAVLYPNVIDRPVAGGVRANNVLPNDVKSSGHSLTITWDVGPRFQIKSLTGYRTLDNFQNQIFYANPVSLGNYPLLQNTGTTHQQQLSEELQFLGTSADERWKYVAGLYYFEEKGNADAITQTIRNPLNNVTNSLQSQKIRNESTAIFGQTTWTPDVLENRLHLTIGARWTSDSRWARKYQAFQTILPVYGAIVPDPAAPGGVAYGDKDFRNFSPSFVAAYDVNDSTNIYGKAVKGYKSGGYNVRAPNPAAFSQGFDQETLVSTELGLKTQMFNNKLRLNSALFQSKYEDIQVNVQADPLNPAITNIFNAGKATIRGVELEATALIGKGLVTTANYAYLYANYDQVINPVTGVDVASAYRFPNAPSHAFNADISYELPKTSIGLLTVNLNYSWQGQKYTQTNIATSQYIVGDYALVNARLGLAEIPGLKGLRLALWGKNLADKKYYIGHFNAGAPTAVFGAPRSYGMDAIYEF</sequence>
<dbReference type="GO" id="GO:0006826">
    <property type="term" value="P:iron ion transport"/>
    <property type="evidence" value="ECO:0007669"/>
    <property type="project" value="UniProtKB-KW"/>
</dbReference>
<keyword evidence="10 11" id="KW-0998">Cell outer membrane</keyword>
<evidence type="ECO:0000256" key="2">
    <source>
        <dbReference type="ARBA" id="ARBA00022448"/>
    </source>
</evidence>
<evidence type="ECO:0000256" key="3">
    <source>
        <dbReference type="ARBA" id="ARBA00022452"/>
    </source>
</evidence>
<dbReference type="RefSeq" id="WP_145769619.1">
    <property type="nucleotide sequence ID" value="NZ_LR778301.1"/>
</dbReference>
<dbReference type="Pfam" id="PF07715">
    <property type="entry name" value="Plug"/>
    <property type="match status" value="1"/>
</dbReference>
<dbReference type="AlphaFoldDB" id="A0A6S6XR83"/>
<dbReference type="InterPro" id="IPR012910">
    <property type="entry name" value="Plug_dom"/>
</dbReference>
<protein>
    <submittedName>
        <fullName evidence="16">TonB-dependent receptor</fullName>
    </submittedName>
</protein>
<evidence type="ECO:0000256" key="8">
    <source>
        <dbReference type="ARBA" id="ARBA00023077"/>
    </source>
</evidence>
<feature type="signal peptide" evidence="13">
    <location>
        <begin position="1"/>
        <end position="20"/>
    </location>
</feature>
<evidence type="ECO:0000256" key="11">
    <source>
        <dbReference type="PROSITE-ProRule" id="PRU01360"/>
    </source>
</evidence>
<dbReference type="GO" id="GO:0009279">
    <property type="term" value="C:cell outer membrane"/>
    <property type="evidence" value="ECO:0007669"/>
    <property type="project" value="UniProtKB-SubCell"/>
</dbReference>
<dbReference type="Proteomes" id="UP000515733">
    <property type="component" value="Chromosome"/>
</dbReference>
<dbReference type="EMBL" id="LR778301">
    <property type="protein sequence ID" value="CAB1368506.1"/>
    <property type="molecule type" value="Genomic_DNA"/>
</dbReference>
<dbReference type="Pfam" id="PF00593">
    <property type="entry name" value="TonB_dep_Rec_b-barrel"/>
    <property type="match status" value="1"/>
</dbReference>
<evidence type="ECO:0000259" key="15">
    <source>
        <dbReference type="Pfam" id="PF07715"/>
    </source>
</evidence>
<keyword evidence="6" id="KW-0408">Iron</keyword>
<name>A0A6S6XR83_9PROT</name>
<organism evidence="16 17">
    <name type="scientific">Denitratisoma oestradiolicum</name>
    <dbReference type="NCBI Taxonomy" id="311182"/>
    <lineage>
        <taxon>Bacteria</taxon>
        <taxon>Pseudomonadati</taxon>
        <taxon>Pseudomonadota</taxon>
        <taxon>Betaproteobacteria</taxon>
        <taxon>Nitrosomonadales</taxon>
        <taxon>Sterolibacteriaceae</taxon>
        <taxon>Denitratisoma</taxon>
    </lineage>
</organism>
<evidence type="ECO:0000256" key="1">
    <source>
        <dbReference type="ARBA" id="ARBA00004571"/>
    </source>
</evidence>
<keyword evidence="16" id="KW-0675">Receptor</keyword>
<dbReference type="InterPro" id="IPR000531">
    <property type="entry name" value="Beta-barrel_TonB"/>
</dbReference>
<proteinExistence type="inferred from homology"/>
<accession>A0A6S6XR83</accession>
<keyword evidence="9 11" id="KW-0472">Membrane</keyword>
<feature type="domain" description="TonB-dependent receptor-like beta-barrel" evidence="14">
    <location>
        <begin position="236"/>
        <end position="699"/>
    </location>
</feature>
<dbReference type="Gene3D" id="2.40.170.20">
    <property type="entry name" value="TonB-dependent receptor, beta-barrel domain"/>
    <property type="match status" value="1"/>
</dbReference>
<keyword evidence="7" id="KW-0406">Ion transport</keyword>
<keyword evidence="8 12" id="KW-0798">TonB box</keyword>
<dbReference type="OrthoDB" id="8538693at2"/>
<dbReference type="InterPro" id="IPR039426">
    <property type="entry name" value="TonB-dep_rcpt-like"/>
</dbReference>
<keyword evidence="2 11" id="KW-0813">Transport</keyword>
<evidence type="ECO:0000313" key="16">
    <source>
        <dbReference type="EMBL" id="CAB1368506.1"/>
    </source>
</evidence>
<evidence type="ECO:0000256" key="13">
    <source>
        <dbReference type="SAM" id="SignalP"/>
    </source>
</evidence>
<evidence type="ECO:0000256" key="12">
    <source>
        <dbReference type="RuleBase" id="RU003357"/>
    </source>
</evidence>
<evidence type="ECO:0000256" key="9">
    <source>
        <dbReference type="ARBA" id="ARBA00023136"/>
    </source>
</evidence>
<keyword evidence="3 11" id="KW-1134">Transmembrane beta strand</keyword>
<evidence type="ECO:0000259" key="14">
    <source>
        <dbReference type="Pfam" id="PF00593"/>
    </source>
</evidence>
<evidence type="ECO:0000256" key="6">
    <source>
        <dbReference type="ARBA" id="ARBA00023004"/>
    </source>
</evidence>
<dbReference type="InterPro" id="IPR036942">
    <property type="entry name" value="Beta-barrel_TonB_sf"/>
</dbReference>
<gene>
    <name evidence="16" type="ORF">DENOEST_1341</name>
</gene>
<feature type="domain" description="TonB-dependent receptor plug" evidence="15">
    <location>
        <begin position="45"/>
        <end position="154"/>
    </location>
</feature>
<dbReference type="KEGG" id="doe:DENOEST_1341"/>
<dbReference type="PANTHER" id="PTHR32552:SF81">
    <property type="entry name" value="TONB-DEPENDENT OUTER MEMBRANE RECEPTOR"/>
    <property type="match status" value="1"/>
</dbReference>
<evidence type="ECO:0000256" key="4">
    <source>
        <dbReference type="ARBA" id="ARBA00022496"/>
    </source>
</evidence>
<reference evidence="16 17" key="1">
    <citation type="submission" date="2020-03" db="EMBL/GenBank/DDBJ databases">
        <authorList>
            <consortium name="Genoscope - CEA"/>
            <person name="William W."/>
        </authorList>
    </citation>
    <scope>NUCLEOTIDE SEQUENCE [LARGE SCALE GENOMIC DNA]</scope>
    <source>
        <strain evidence="17">DSM 16959</strain>
    </source>
</reference>